<feature type="region of interest" description="Disordered" evidence="1">
    <location>
        <begin position="28"/>
        <end position="121"/>
    </location>
</feature>
<feature type="compositionally biased region" description="Acidic residues" evidence="1">
    <location>
        <begin position="72"/>
        <end position="121"/>
    </location>
</feature>
<dbReference type="RefSeq" id="WP_037308100.1">
    <property type="nucleotide sequence ID" value="NZ_FOWS01000003.1"/>
</dbReference>
<dbReference type="Proteomes" id="UP000030848">
    <property type="component" value="Unassembled WGS sequence"/>
</dbReference>
<name>A0A837DIB4_9PSEU</name>
<comment type="caution">
    <text evidence="3">The sequence shown here is derived from an EMBL/GenBank/DDBJ whole genome shotgun (WGS) entry which is preliminary data.</text>
</comment>
<evidence type="ECO:0000256" key="2">
    <source>
        <dbReference type="SAM" id="SignalP"/>
    </source>
</evidence>
<protein>
    <submittedName>
        <fullName evidence="3">Uncharacterized protein</fullName>
    </submittedName>
</protein>
<feature type="compositionally biased region" description="Basic and acidic residues" evidence="1">
    <location>
        <begin position="56"/>
        <end position="71"/>
    </location>
</feature>
<dbReference type="AlphaFoldDB" id="A0A837DIB4"/>
<dbReference type="EMBL" id="JRZE01000001">
    <property type="protein sequence ID" value="KHF46084.1"/>
    <property type="molecule type" value="Genomic_DNA"/>
</dbReference>
<evidence type="ECO:0000313" key="4">
    <source>
        <dbReference type="Proteomes" id="UP000030848"/>
    </source>
</evidence>
<feature type="chain" id="PRO_5032829283" evidence="2">
    <location>
        <begin position="30"/>
        <end position="121"/>
    </location>
</feature>
<evidence type="ECO:0000256" key="1">
    <source>
        <dbReference type="SAM" id="MobiDB-lite"/>
    </source>
</evidence>
<gene>
    <name evidence="3" type="ORF">MINT15_03850</name>
</gene>
<sequence>MAARTNWKVLTVGAALAGLGITGAGIAMADSDGSESSQIKPIEVSAAQEPTAPVGDKVDRGADDLGGKAVDDTADTPDDADDSPDNTPDDDTPDNTPDDIDDTPDDTADDADDTADDTPDN</sequence>
<accession>A0A837DIB4</accession>
<organism evidence="3 4">
    <name type="scientific">Saccharomonospora viridis</name>
    <dbReference type="NCBI Taxonomy" id="1852"/>
    <lineage>
        <taxon>Bacteria</taxon>
        <taxon>Bacillati</taxon>
        <taxon>Actinomycetota</taxon>
        <taxon>Actinomycetes</taxon>
        <taxon>Pseudonocardiales</taxon>
        <taxon>Pseudonocardiaceae</taxon>
        <taxon>Saccharomonospora</taxon>
    </lineage>
</organism>
<keyword evidence="2" id="KW-0732">Signal</keyword>
<evidence type="ECO:0000313" key="3">
    <source>
        <dbReference type="EMBL" id="KHF46084.1"/>
    </source>
</evidence>
<feature type="signal peptide" evidence="2">
    <location>
        <begin position="1"/>
        <end position="29"/>
    </location>
</feature>
<reference evidence="3 4" key="1">
    <citation type="submission" date="2014-10" db="EMBL/GenBank/DDBJ databases">
        <title>Genome sequence of Micropolyspora internatus JCM3315.</title>
        <authorList>
            <person name="Shin S.-K."/>
            <person name="Yi H."/>
        </authorList>
    </citation>
    <scope>NUCLEOTIDE SEQUENCE [LARGE SCALE GENOMIC DNA]</scope>
    <source>
        <strain evidence="3 4">JCM 3315</strain>
    </source>
</reference>
<proteinExistence type="predicted"/>